<dbReference type="SUPFAM" id="SSF143975">
    <property type="entry name" value="IlvD/EDD N-terminal domain-like"/>
    <property type="match status" value="1"/>
</dbReference>
<comment type="similarity">
    <text evidence="1">Belongs to the IlvD/Edd family.</text>
</comment>
<evidence type="ECO:0000256" key="2">
    <source>
        <dbReference type="ARBA" id="ARBA00023239"/>
    </source>
</evidence>
<gene>
    <name evidence="4" type="ORF">LCGC14_2306410</name>
</gene>
<comment type="caution">
    <text evidence="4">The sequence shown here is derived from an EMBL/GenBank/DDBJ whole genome shotgun (WGS) entry which is preliminary data.</text>
</comment>
<evidence type="ECO:0000256" key="1">
    <source>
        <dbReference type="ARBA" id="ARBA00006486"/>
    </source>
</evidence>
<sequence>MNLAAEAGIELELAGLNDLSRRVPHICKVSPAHPDVHMEDVDRA</sequence>
<feature type="non-terminal residue" evidence="4">
    <location>
        <position position="44"/>
    </location>
</feature>
<name>A0A0F9EZD0_9ZZZZ</name>
<keyword evidence="2" id="KW-0456">Lyase</keyword>
<feature type="domain" description="Dihydroxy-acid/6-phosphogluconate dehydratase N-terminal" evidence="3">
    <location>
        <begin position="3"/>
        <end position="44"/>
    </location>
</feature>
<evidence type="ECO:0000313" key="4">
    <source>
        <dbReference type="EMBL" id="KKL50345.1"/>
    </source>
</evidence>
<dbReference type="InterPro" id="IPR037237">
    <property type="entry name" value="IlvD/EDD_N"/>
</dbReference>
<dbReference type="Pfam" id="PF00920">
    <property type="entry name" value="ILVD_EDD_N"/>
    <property type="match status" value="1"/>
</dbReference>
<accession>A0A0F9EZD0</accession>
<dbReference type="InterPro" id="IPR000581">
    <property type="entry name" value="ILV_EDD_N"/>
</dbReference>
<proteinExistence type="inferred from homology"/>
<protein>
    <recommendedName>
        <fullName evidence="3">Dihydroxy-acid/6-phosphogluconate dehydratase N-terminal domain-containing protein</fullName>
    </recommendedName>
</protein>
<evidence type="ECO:0000259" key="3">
    <source>
        <dbReference type="Pfam" id="PF00920"/>
    </source>
</evidence>
<organism evidence="4">
    <name type="scientific">marine sediment metagenome</name>
    <dbReference type="NCBI Taxonomy" id="412755"/>
    <lineage>
        <taxon>unclassified sequences</taxon>
        <taxon>metagenomes</taxon>
        <taxon>ecological metagenomes</taxon>
    </lineage>
</organism>
<reference evidence="4" key="1">
    <citation type="journal article" date="2015" name="Nature">
        <title>Complex archaea that bridge the gap between prokaryotes and eukaryotes.</title>
        <authorList>
            <person name="Spang A."/>
            <person name="Saw J.H."/>
            <person name="Jorgensen S.L."/>
            <person name="Zaremba-Niedzwiedzka K."/>
            <person name="Martijn J."/>
            <person name="Lind A.E."/>
            <person name="van Eijk R."/>
            <person name="Schleper C."/>
            <person name="Guy L."/>
            <person name="Ettema T.J."/>
        </authorList>
    </citation>
    <scope>NUCLEOTIDE SEQUENCE</scope>
</reference>
<dbReference type="GO" id="GO:0016829">
    <property type="term" value="F:lyase activity"/>
    <property type="evidence" value="ECO:0007669"/>
    <property type="project" value="UniProtKB-KW"/>
</dbReference>
<dbReference type="EMBL" id="LAZR01032634">
    <property type="protein sequence ID" value="KKL50345.1"/>
    <property type="molecule type" value="Genomic_DNA"/>
</dbReference>
<dbReference type="AlphaFoldDB" id="A0A0F9EZD0"/>